<keyword evidence="6" id="KW-1185">Reference proteome</keyword>
<dbReference type="Pfam" id="PF07702">
    <property type="entry name" value="UTRA"/>
    <property type="match status" value="1"/>
</dbReference>
<dbReference type="InterPro" id="IPR000524">
    <property type="entry name" value="Tscrpt_reg_HTH_GntR"/>
</dbReference>
<dbReference type="SUPFAM" id="SSF46785">
    <property type="entry name" value="Winged helix' DNA-binding domain"/>
    <property type="match status" value="1"/>
</dbReference>
<keyword evidence="1" id="KW-0805">Transcription regulation</keyword>
<dbReference type="SMART" id="SM00866">
    <property type="entry name" value="UTRA"/>
    <property type="match status" value="1"/>
</dbReference>
<dbReference type="PRINTS" id="PR00035">
    <property type="entry name" value="HTHGNTR"/>
</dbReference>
<dbReference type="SUPFAM" id="SSF64288">
    <property type="entry name" value="Chorismate lyase-like"/>
    <property type="match status" value="1"/>
</dbReference>
<evidence type="ECO:0000313" key="6">
    <source>
        <dbReference type="Proteomes" id="UP000604475"/>
    </source>
</evidence>
<proteinExistence type="predicted"/>
<dbReference type="InterPro" id="IPR050679">
    <property type="entry name" value="Bact_HTH_transcr_reg"/>
</dbReference>
<dbReference type="AlphaFoldDB" id="A0A937R901"/>
<dbReference type="Gene3D" id="1.10.10.10">
    <property type="entry name" value="Winged helix-like DNA-binding domain superfamily/Winged helix DNA-binding domain"/>
    <property type="match status" value="1"/>
</dbReference>
<comment type="caution">
    <text evidence="5">The sequence shown here is derived from an EMBL/GenBank/DDBJ whole genome shotgun (WGS) entry which is preliminary data.</text>
</comment>
<dbReference type="InterPro" id="IPR011663">
    <property type="entry name" value="UTRA"/>
</dbReference>
<dbReference type="InterPro" id="IPR036388">
    <property type="entry name" value="WH-like_DNA-bd_sf"/>
</dbReference>
<evidence type="ECO:0000259" key="4">
    <source>
        <dbReference type="PROSITE" id="PS50949"/>
    </source>
</evidence>
<dbReference type="InterPro" id="IPR028978">
    <property type="entry name" value="Chorismate_lyase_/UTRA_dom_sf"/>
</dbReference>
<dbReference type="PROSITE" id="PS50949">
    <property type="entry name" value="HTH_GNTR"/>
    <property type="match status" value="1"/>
</dbReference>
<protein>
    <submittedName>
        <fullName evidence="5">GntR family transcriptional regulator</fullName>
    </submittedName>
</protein>
<dbReference type="GO" id="GO:0045892">
    <property type="term" value="P:negative regulation of DNA-templated transcription"/>
    <property type="evidence" value="ECO:0007669"/>
    <property type="project" value="TreeGrafter"/>
</dbReference>
<name>A0A937R901_9ACTN</name>
<accession>A0A937R901</accession>
<dbReference type="CDD" id="cd07377">
    <property type="entry name" value="WHTH_GntR"/>
    <property type="match status" value="1"/>
</dbReference>
<dbReference type="PANTHER" id="PTHR44846:SF17">
    <property type="entry name" value="GNTR-FAMILY TRANSCRIPTIONAL REGULATOR"/>
    <property type="match status" value="1"/>
</dbReference>
<evidence type="ECO:0000256" key="3">
    <source>
        <dbReference type="ARBA" id="ARBA00023163"/>
    </source>
</evidence>
<keyword evidence="3" id="KW-0804">Transcription</keyword>
<dbReference type="SMART" id="SM00345">
    <property type="entry name" value="HTH_GNTR"/>
    <property type="match status" value="1"/>
</dbReference>
<dbReference type="InterPro" id="IPR036390">
    <property type="entry name" value="WH_DNA-bd_sf"/>
</dbReference>
<dbReference type="EMBL" id="JAEACQ010000162">
    <property type="protein sequence ID" value="MBL7627606.1"/>
    <property type="molecule type" value="Genomic_DNA"/>
</dbReference>
<dbReference type="Proteomes" id="UP000604475">
    <property type="component" value="Unassembled WGS sequence"/>
</dbReference>
<reference evidence="5" key="1">
    <citation type="submission" date="2020-12" db="EMBL/GenBank/DDBJ databases">
        <title>Genomic characterization of non-nitrogen-fixing Frankia strains.</title>
        <authorList>
            <person name="Carlos-Shanley C."/>
            <person name="Guerra T."/>
            <person name="Hahn D."/>
        </authorList>
    </citation>
    <scope>NUCLEOTIDE SEQUENCE</scope>
    <source>
        <strain evidence="5">CN6</strain>
    </source>
</reference>
<keyword evidence="2" id="KW-0238">DNA-binding</keyword>
<organism evidence="5 6">
    <name type="scientific">Frankia nepalensis</name>
    <dbReference type="NCBI Taxonomy" id="1836974"/>
    <lineage>
        <taxon>Bacteria</taxon>
        <taxon>Bacillati</taxon>
        <taxon>Actinomycetota</taxon>
        <taxon>Actinomycetes</taxon>
        <taxon>Frankiales</taxon>
        <taxon>Frankiaceae</taxon>
        <taxon>Frankia</taxon>
    </lineage>
</organism>
<evidence type="ECO:0000313" key="5">
    <source>
        <dbReference type="EMBL" id="MBL7627606.1"/>
    </source>
</evidence>
<sequence>MPSGPRGVRWRPVANATGRKGVAVPDLQRVLPKYLQIANHLRDQILRGDLRPGAEVPSERTLAVDWKVSRPTATKALEALRVQGLIESRQGSGSYVVDQMGVHRRARERYGRGRETGAIYPPNEWARIVAAEIVAAPEHVEAALGGDVPRVIRRHRITHGDDGPVEVSTSWISAALADVAPRLLQTERIREGTLAYLASVTGLRARLARDRVTARLATDTEAADLELGPGPHAVLVVRHVVCTEANQPLEFVEAVYPPESWTFEQEYPVTS</sequence>
<feature type="domain" description="HTH gntR-type" evidence="4">
    <location>
        <begin position="31"/>
        <end position="99"/>
    </location>
</feature>
<dbReference type="PANTHER" id="PTHR44846">
    <property type="entry name" value="MANNOSYL-D-GLYCERATE TRANSPORT/METABOLISM SYSTEM REPRESSOR MNGR-RELATED"/>
    <property type="match status" value="1"/>
</dbReference>
<dbReference type="Pfam" id="PF00392">
    <property type="entry name" value="GntR"/>
    <property type="match status" value="1"/>
</dbReference>
<evidence type="ECO:0000256" key="2">
    <source>
        <dbReference type="ARBA" id="ARBA00023125"/>
    </source>
</evidence>
<dbReference type="Gene3D" id="3.40.1410.10">
    <property type="entry name" value="Chorismate lyase-like"/>
    <property type="match status" value="1"/>
</dbReference>
<dbReference type="GO" id="GO:0003677">
    <property type="term" value="F:DNA binding"/>
    <property type="evidence" value="ECO:0007669"/>
    <property type="project" value="UniProtKB-KW"/>
</dbReference>
<dbReference type="GO" id="GO:0003700">
    <property type="term" value="F:DNA-binding transcription factor activity"/>
    <property type="evidence" value="ECO:0007669"/>
    <property type="project" value="InterPro"/>
</dbReference>
<evidence type="ECO:0000256" key="1">
    <source>
        <dbReference type="ARBA" id="ARBA00023015"/>
    </source>
</evidence>
<gene>
    <name evidence="5" type="ORF">I7412_10575</name>
</gene>